<feature type="non-terminal residue" evidence="1">
    <location>
        <position position="43"/>
    </location>
</feature>
<comment type="caution">
    <text evidence="1">The sequence shown here is derived from an EMBL/GenBank/DDBJ whole genome shotgun (WGS) entry which is preliminary data.</text>
</comment>
<dbReference type="AlphaFoldDB" id="A0A9N9IVU1"/>
<dbReference type="Proteomes" id="UP000789342">
    <property type="component" value="Unassembled WGS sequence"/>
</dbReference>
<accession>A0A9N9IVU1</accession>
<gene>
    <name evidence="1" type="ORF">AMORRO_LOCUS15472</name>
</gene>
<organism evidence="1 2">
    <name type="scientific">Acaulospora morrowiae</name>
    <dbReference type="NCBI Taxonomy" id="94023"/>
    <lineage>
        <taxon>Eukaryota</taxon>
        <taxon>Fungi</taxon>
        <taxon>Fungi incertae sedis</taxon>
        <taxon>Mucoromycota</taxon>
        <taxon>Glomeromycotina</taxon>
        <taxon>Glomeromycetes</taxon>
        <taxon>Diversisporales</taxon>
        <taxon>Acaulosporaceae</taxon>
        <taxon>Acaulospora</taxon>
    </lineage>
</organism>
<keyword evidence="2" id="KW-1185">Reference proteome</keyword>
<reference evidence="1" key="1">
    <citation type="submission" date="2021-06" db="EMBL/GenBank/DDBJ databases">
        <authorList>
            <person name="Kallberg Y."/>
            <person name="Tangrot J."/>
            <person name="Rosling A."/>
        </authorList>
    </citation>
    <scope>NUCLEOTIDE SEQUENCE</scope>
    <source>
        <strain evidence="1">CL551</strain>
    </source>
</reference>
<dbReference type="EMBL" id="CAJVPV010036770">
    <property type="protein sequence ID" value="CAG8753757.1"/>
    <property type="molecule type" value="Genomic_DNA"/>
</dbReference>
<protein>
    <submittedName>
        <fullName evidence="1">16582_t:CDS:1</fullName>
    </submittedName>
</protein>
<evidence type="ECO:0000313" key="2">
    <source>
        <dbReference type="Proteomes" id="UP000789342"/>
    </source>
</evidence>
<evidence type="ECO:0000313" key="1">
    <source>
        <dbReference type="EMBL" id="CAG8753757.1"/>
    </source>
</evidence>
<name>A0A9N9IVU1_9GLOM</name>
<feature type="non-terminal residue" evidence="1">
    <location>
        <position position="1"/>
    </location>
</feature>
<proteinExistence type="predicted"/>
<sequence>FKVLEYRYDQNDTVDIVTTRLVITESLDMDYEWLYLEEMQTCR</sequence>